<dbReference type="SUPFAM" id="SSF52540">
    <property type="entry name" value="P-loop containing nucleoside triphosphate hydrolases"/>
    <property type="match status" value="1"/>
</dbReference>
<name>A0A2Z2MRP1_9EURY</name>
<protein>
    <submittedName>
        <fullName evidence="2">ATPase</fullName>
    </submittedName>
</protein>
<sequence length="240" mass="27263">MPVVGVTGPGGSGKTTVAINLGAYLAVDGIRTLLVDMDLYFPDMSFYMDTMPKYPIHMYLENHEMDIEWLIAPHERIKDLHMILGDPMRPIRKRYSFALMTTLMAYLRDHYGMIIVDFPSGLPVDSFPVIPEIDHQLLVIDPSTVPLRNLKMWVGSVVMKFSRIGAEKLWIIINKPQIPEKKLIELEDFIIDELGIPVIGTIPHDPEIHESTLTGTLLVEFWETGNPLSELAYSVEELFL</sequence>
<dbReference type="PANTHER" id="PTHR43384:SF10">
    <property type="entry name" value="ATPASE INVOLVED IN CHROMOSOME PARTITIONING, PARA_MIND FAMILY"/>
    <property type="match status" value="1"/>
</dbReference>
<keyword evidence="3" id="KW-1185">Reference proteome</keyword>
<dbReference type="RefSeq" id="WP_088856576.1">
    <property type="nucleotide sequence ID" value="NZ_CP015103.1"/>
</dbReference>
<dbReference type="Proteomes" id="UP000250125">
    <property type="component" value="Chromosome"/>
</dbReference>
<dbReference type="EMBL" id="CP015103">
    <property type="protein sequence ID" value="ASJ09347.1"/>
    <property type="molecule type" value="Genomic_DNA"/>
</dbReference>
<dbReference type="GO" id="GO:0016887">
    <property type="term" value="F:ATP hydrolysis activity"/>
    <property type="evidence" value="ECO:0007669"/>
    <property type="project" value="TreeGrafter"/>
</dbReference>
<dbReference type="InterPro" id="IPR050625">
    <property type="entry name" value="ParA/MinD_ATPase"/>
</dbReference>
<feature type="domain" description="CobQ/CobB/MinD/ParA nucleotide binding" evidence="1">
    <location>
        <begin position="7"/>
        <end position="216"/>
    </location>
</feature>
<dbReference type="GeneID" id="33318358"/>
<organism evidence="2 3">
    <name type="scientific">Thermococcus siculi</name>
    <dbReference type="NCBI Taxonomy" id="72803"/>
    <lineage>
        <taxon>Archaea</taxon>
        <taxon>Methanobacteriati</taxon>
        <taxon>Methanobacteriota</taxon>
        <taxon>Thermococci</taxon>
        <taxon>Thermococcales</taxon>
        <taxon>Thermococcaceae</taxon>
        <taxon>Thermococcus</taxon>
    </lineage>
</organism>
<proteinExistence type="predicted"/>
<dbReference type="GO" id="GO:0009898">
    <property type="term" value="C:cytoplasmic side of plasma membrane"/>
    <property type="evidence" value="ECO:0007669"/>
    <property type="project" value="TreeGrafter"/>
</dbReference>
<dbReference type="GO" id="GO:0051782">
    <property type="term" value="P:negative regulation of cell division"/>
    <property type="evidence" value="ECO:0007669"/>
    <property type="project" value="TreeGrafter"/>
</dbReference>
<dbReference type="GO" id="GO:0005829">
    <property type="term" value="C:cytosol"/>
    <property type="evidence" value="ECO:0007669"/>
    <property type="project" value="TreeGrafter"/>
</dbReference>
<dbReference type="Pfam" id="PF01656">
    <property type="entry name" value="CbiA"/>
    <property type="match status" value="1"/>
</dbReference>
<accession>A0A2Z2MRP1</accession>
<gene>
    <name evidence="2" type="ORF">A3L11_08935</name>
</gene>
<dbReference type="Gene3D" id="3.40.50.300">
    <property type="entry name" value="P-loop containing nucleotide triphosphate hydrolases"/>
    <property type="match status" value="1"/>
</dbReference>
<evidence type="ECO:0000259" key="1">
    <source>
        <dbReference type="Pfam" id="PF01656"/>
    </source>
</evidence>
<dbReference type="InterPro" id="IPR027417">
    <property type="entry name" value="P-loop_NTPase"/>
</dbReference>
<evidence type="ECO:0000313" key="3">
    <source>
        <dbReference type="Proteomes" id="UP000250125"/>
    </source>
</evidence>
<dbReference type="InterPro" id="IPR002586">
    <property type="entry name" value="CobQ/CobB/MinD/ParA_Nub-bd_dom"/>
</dbReference>
<dbReference type="AlphaFoldDB" id="A0A2Z2MRP1"/>
<dbReference type="GO" id="GO:0005524">
    <property type="term" value="F:ATP binding"/>
    <property type="evidence" value="ECO:0007669"/>
    <property type="project" value="TreeGrafter"/>
</dbReference>
<dbReference type="KEGG" id="tsl:A3L11_08935"/>
<evidence type="ECO:0000313" key="2">
    <source>
        <dbReference type="EMBL" id="ASJ09347.1"/>
    </source>
</evidence>
<dbReference type="OrthoDB" id="31168at2157"/>
<dbReference type="PANTHER" id="PTHR43384">
    <property type="entry name" value="SEPTUM SITE-DETERMINING PROTEIN MIND HOMOLOG, CHLOROPLASTIC-RELATED"/>
    <property type="match status" value="1"/>
</dbReference>
<reference evidence="2 3" key="1">
    <citation type="submission" date="2016-04" db="EMBL/GenBank/DDBJ databases">
        <title>Complete genome sequence of Thermococcus siculi type strain RG-20.</title>
        <authorList>
            <person name="Oger P.M."/>
        </authorList>
    </citation>
    <scope>NUCLEOTIDE SEQUENCE [LARGE SCALE GENOMIC DNA]</scope>
    <source>
        <strain evidence="2 3">RG-20</strain>
    </source>
</reference>